<keyword evidence="1" id="KW-0175">Coiled coil</keyword>
<protein>
    <submittedName>
        <fullName evidence="2">RNA binding motif protein 26</fullName>
    </submittedName>
</protein>
<proteinExistence type="predicted"/>
<feature type="non-terminal residue" evidence="2">
    <location>
        <position position="1"/>
    </location>
</feature>
<evidence type="ECO:0000256" key="1">
    <source>
        <dbReference type="SAM" id="Coils"/>
    </source>
</evidence>
<reference evidence="3" key="1">
    <citation type="submission" date="2021-01" db="EMBL/GenBank/DDBJ databases">
        <title>Caligus Genome Assembly.</title>
        <authorList>
            <person name="Gallardo-Escarate C."/>
        </authorList>
    </citation>
    <scope>NUCLEOTIDE SEQUENCE [LARGE SCALE GENOMIC DNA]</scope>
</reference>
<sequence>QEILQANAEAKRLQEVKAKEAAQRLSELARSKQSLLEKLIAQQKVLILKFEKSEDSAEKSEILKLSKSLSAQIDSTREDVKATITAK</sequence>
<dbReference type="Proteomes" id="UP000595437">
    <property type="component" value="Chromosome 14"/>
</dbReference>
<evidence type="ECO:0000313" key="2">
    <source>
        <dbReference type="EMBL" id="QQP39518.1"/>
    </source>
</evidence>
<feature type="non-terminal residue" evidence="2">
    <location>
        <position position="87"/>
    </location>
</feature>
<dbReference type="AlphaFoldDB" id="A0A7T8JY70"/>
<gene>
    <name evidence="2" type="ORF">FKW44_020429</name>
</gene>
<keyword evidence="3" id="KW-1185">Reference proteome</keyword>
<accession>A0A7T8JY70</accession>
<evidence type="ECO:0000313" key="3">
    <source>
        <dbReference type="Proteomes" id="UP000595437"/>
    </source>
</evidence>
<dbReference type="EMBL" id="CP045903">
    <property type="protein sequence ID" value="QQP39518.1"/>
    <property type="molecule type" value="Genomic_DNA"/>
</dbReference>
<name>A0A7T8JY70_CALRO</name>
<feature type="coiled-coil region" evidence="1">
    <location>
        <begin position="3"/>
        <end position="38"/>
    </location>
</feature>
<organism evidence="2 3">
    <name type="scientific">Caligus rogercresseyi</name>
    <name type="common">Sea louse</name>
    <dbReference type="NCBI Taxonomy" id="217165"/>
    <lineage>
        <taxon>Eukaryota</taxon>
        <taxon>Metazoa</taxon>
        <taxon>Ecdysozoa</taxon>
        <taxon>Arthropoda</taxon>
        <taxon>Crustacea</taxon>
        <taxon>Multicrustacea</taxon>
        <taxon>Hexanauplia</taxon>
        <taxon>Copepoda</taxon>
        <taxon>Siphonostomatoida</taxon>
        <taxon>Caligidae</taxon>
        <taxon>Caligus</taxon>
    </lineage>
</organism>